<dbReference type="KEGG" id="pri:PRIO_2487"/>
<accession>A0A0E4CW42</accession>
<evidence type="ECO:0000313" key="2">
    <source>
        <dbReference type="EMBL" id="CQR54892.1"/>
    </source>
</evidence>
<protein>
    <submittedName>
        <fullName evidence="2">Uncharacterized protein</fullName>
    </submittedName>
</protein>
<evidence type="ECO:0000256" key="1">
    <source>
        <dbReference type="SAM" id="Phobius"/>
    </source>
</evidence>
<reference evidence="3" key="1">
    <citation type="submission" date="2015-03" db="EMBL/GenBank/DDBJ databases">
        <authorList>
            <person name="Wibberg D."/>
        </authorList>
    </citation>
    <scope>NUCLEOTIDE SEQUENCE [LARGE SCALE GENOMIC DNA]</scope>
</reference>
<proteinExistence type="predicted"/>
<gene>
    <name evidence="2" type="ORF">PRIO_2487</name>
</gene>
<keyword evidence="1" id="KW-0812">Transmembrane</keyword>
<dbReference type="STRING" id="483937.AMQ84_14450"/>
<sequence>MKSSEQEQAFLDEVYRKARLLEYDKREAAKVLRNRKILARQKMVKFTYVIVSTVVLALIIRHGGIEQGLRLCLSLLLIAAGIAVESMELSRSTEIED</sequence>
<name>A0A0E4CW42_9BACL</name>
<dbReference type="HOGENOM" id="CLU_2344014_0_0_9"/>
<dbReference type="RefSeq" id="WP_020428178.1">
    <property type="nucleotide sequence ID" value="NZ_AGBD01000577.1"/>
</dbReference>
<dbReference type="AlphaFoldDB" id="A0A0E4CW42"/>
<evidence type="ECO:0000313" key="3">
    <source>
        <dbReference type="Proteomes" id="UP000033163"/>
    </source>
</evidence>
<feature type="transmembrane region" description="Helical" evidence="1">
    <location>
        <begin position="43"/>
        <end position="61"/>
    </location>
</feature>
<keyword evidence="1" id="KW-0472">Membrane</keyword>
<organism evidence="2 3">
    <name type="scientific">Paenibacillus riograndensis SBR5</name>
    <dbReference type="NCBI Taxonomy" id="1073571"/>
    <lineage>
        <taxon>Bacteria</taxon>
        <taxon>Bacillati</taxon>
        <taxon>Bacillota</taxon>
        <taxon>Bacilli</taxon>
        <taxon>Bacillales</taxon>
        <taxon>Paenibacillaceae</taxon>
        <taxon>Paenibacillus</taxon>
        <taxon>Paenibacillus sonchi group</taxon>
    </lineage>
</organism>
<dbReference type="Proteomes" id="UP000033163">
    <property type="component" value="Chromosome I"/>
</dbReference>
<keyword evidence="1" id="KW-1133">Transmembrane helix</keyword>
<dbReference type="EMBL" id="LN831776">
    <property type="protein sequence ID" value="CQR54892.1"/>
    <property type="molecule type" value="Genomic_DNA"/>
</dbReference>